<dbReference type="InterPro" id="IPR053838">
    <property type="entry name" value="DUF6925"/>
</dbReference>
<dbReference type="Pfam" id="PF21973">
    <property type="entry name" value="DUF6925"/>
    <property type="match status" value="1"/>
</dbReference>
<protein>
    <submittedName>
        <fullName evidence="1">Uncharacterized protein</fullName>
    </submittedName>
</protein>
<evidence type="ECO:0000313" key="1">
    <source>
        <dbReference type="EMBL" id="SEH62436.1"/>
    </source>
</evidence>
<dbReference type="Proteomes" id="UP000199125">
    <property type="component" value="Unassembled WGS sequence"/>
</dbReference>
<proteinExistence type="predicted"/>
<evidence type="ECO:0000313" key="2">
    <source>
        <dbReference type="Proteomes" id="UP000199125"/>
    </source>
</evidence>
<sequence>MKETLERWLSDEITGWSMGSFGAICEFIRWPGDAPALPADRNAGWFTPRGGIRFDRTEGLTALAWDMPSTKSERFFRHVEFLLPEAEALVPQCKGLTEIGVDEDAIRPEDRDMIIFDGGLEQKNVRFCVRTRDPELIAELRANEGRGYFDPQNSASAMILGKHPHRVSLTAAGRVEVYQKIGGPDTGWKSPDGPHTHLLPKLLAAGRTHSANTPIPEGFLPVASLHPASPFSLPDGTERPFCKATWRHYAELMDAHRSAEVTALRASLAGGATHDSGGPVIDADELPEGSVPPQGRHLRHAARVWDLERKLASAG</sequence>
<dbReference type="EMBL" id="FNXG01000001">
    <property type="protein sequence ID" value="SEH62436.1"/>
    <property type="molecule type" value="Genomic_DNA"/>
</dbReference>
<dbReference type="AlphaFoldDB" id="A0A1H6JSZ7"/>
<keyword evidence="2" id="KW-1185">Reference proteome</keyword>
<dbReference type="STRING" id="65735.SAMN04488075_0429"/>
<reference evidence="2" key="1">
    <citation type="submission" date="2016-10" db="EMBL/GenBank/DDBJ databases">
        <authorList>
            <person name="Varghese N."/>
            <person name="Submissions S."/>
        </authorList>
    </citation>
    <scope>NUCLEOTIDE SEQUENCE [LARGE SCALE GENOMIC DNA]</scope>
    <source>
        <strain evidence="2">DSM 11593</strain>
    </source>
</reference>
<gene>
    <name evidence="1" type="ORF">SAMN04488075_0429</name>
</gene>
<accession>A0A1H6JSZ7</accession>
<dbReference type="RefSeq" id="WP_090844886.1">
    <property type="nucleotide sequence ID" value="NZ_FNXG01000001.1"/>
</dbReference>
<organism evidence="1 2">
    <name type="scientific">Paracoccus alkenifer</name>
    <dbReference type="NCBI Taxonomy" id="65735"/>
    <lineage>
        <taxon>Bacteria</taxon>
        <taxon>Pseudomonadati</taxon>
        <taxon>Pseudomonadota</taxon>
        <taxon>Alphaproteobacteria</taxon>
        <taxon>Rhodobacterales</taxon>
        <taxon>Paracoccaceae</taxon>
        <taxon>Paracoccus</taxon>
    </lineage>
</organism>
<dbReference type="OrthoDB" id="3569535at2"/>
<name>A0A1H6JSZ7_9RHOB</name>